<keyword evidence="2" id="KW-0689">Ribosomal protein</keyword>
<dbReference type="InterPro" id="IPR000266">
    <property type="entry name" value="Ribosomal_uS17"/>
</dbReference>
<proteinExistence type="inferred from homology"/>
<dbReference type="GO" id="GO:0005840">
    <property type="term" value="C:ribosome"/>
    <property type="evidence" value="ECO:0007669"/>
    <property type="project" value="UniProtKB-KW"/>
</dbReference>
<dbReference type="Proteomes" id="UP001295684">
    <property type="component" value="Unassembled WGS sequence"/>
</dbReference>
<keyword evidence="5" id="KW-1185">Reference proteome</keyword>
<reference evidence="4" key="1">
    <citation type="submission" date="2023-07" db="EMBL/GenBank/DDBJ databases">
        <authorList>
            <consortium name="AG Swart"/>
            <person name="Singh M."/>
            <person name="Singh A."/>
            <person name="Seah K."/>
            <person name="Emmerich C."/>
        </authorList>
    </citation>
    <scope>NUCLEOTIDE SEQUENCE</scope>
    <source>
        <strain evidence="4">DP1</strain>
    </source>
</reference>
<dbReference type="EMBL" id="CAMPGE010026927">
    <property type="protein sequence ID" value="CAI2384593.1"/>
    <property type="molecule type" value="Genomic_DNA"/>
</dbReference>
<evidence type="ECO:0000313" key="5">
    <source>
        <dbReference type="Proteomes" id="UP001295684"/>
    </source>
</evidence>
<protein>
    <recommendedName>
        <fullName evidence="6">Ribosomal protein S17</fullName>
    </recommendedName>
</protein>
<evidence type="ECO:0008006" key="6">
    <source>
        <dbReference type="Google" id="ProtNLM"/>
    </source>
</evidence>
<organism evidence="4 5">
    <name type="scientific">Euplotes crassus</name>
    <dbReference type="NCBI Taxonomy" id="5936"/>
    <lineage>
        <taxon>Eukaryota</taxon>
        <taxon>Sar</taxon>
        <taxon>Alveolata</taxon>
        <taxon>Ciliophora</taxon>
        <taxon>Intramacronucleata</taxon>
        <taxon>Spirotrichea</taxon>
        <taxon>Hypotrichia</taxon>
        <taxon>Euplotida</taxon>
        <taxon>Euplotidae</taxon>
        <taxon>Moneuplotes</taxon>
    </lineage>
</organism>
<evidence type="ECO:0000256" key="1">
    <source>
        <dbReference type="ARBA" id="ARBA00010254"/>
    </source>
</evidence>
<accession>A0AAD2D9N8</accession>
<evidence type="ECO:0000256" key="2">
    <source>
        <dbReference type="ARBA" id="ARBA00022980"/>
    </source>
</evidence>
<evidence type="ECO:0000256" key="3">
    <source>
        <dbReference type="ARBA" id="ARBA00023274"/>
    </source>
</evidence>
<dbReference type="GO" id="GO:1990904">
    <property type="term" value="C:ribonucleoprotein complex"/>
    <property type="evidence" value="ECO:0007669"/>
    <property type="project" value="UniProtKB-KW"/>
</dbReference>
<evidence type="ECO:0000313" key="4">
    <source>
        <dbReference type="EMBL" id="CAI2384593.1"/>
    </source>
</evidence>
<dbReference type="SUPFAM" id="SSF50249">
    <property type="entry name" value="Nucleic acid-binding proteins"/>
    <property type="match status" value="1"/>
</dbReference>
<dbReference type="Pfam" id="PF00366">
    <property type="entry name" value="Ribosomal_S17"/>
    <property type="match status" value="1"/>
</dbReference>
<gene>
    <name evidence="4" type="ORF">ECRASSUSDP1_LOCUS26126</name>
</gene>
<comment type="caution">
    <text evidence="4">The sequence shown here is derived from an EMBL/GenBank/DDBJ whole genome shotgun (WGS) entry which is preliminary data.</text>
</comment>
<dbReference type="InterPro" id="IPR012340">
    <property type="entry name" value="NA-bd_OB-fold"/>
</dbReference>
<dbReference type="CDD" id="cd00364">
    <property type="entry name" value="Ribosomal_uS17"/>
    <property type="match status" value="1"/>
</dbReference>
<keyword evidence="3" id="KW-0687">Ribonucleoprotein</keyword>
<dbReference type="GO" id="GO:0003735">
    <property type="term" value="F:structural constituent of ribosome"/>
    <property type="evidence" value="ECO:0007669"/>
    <property type="project" value="InterPro"/>
</dbReference>
<comment type="similarity">
    <text evidence="1">Belongs to the universal ribosomal protein uS17 family.</text>
</comment>
<dbReference type="GO" id="GO:0006412">
    <property type="term" value="P:translation"/>
    <property type="evidence" value="ECO:0007669"/>
    <property type="project" value="InterPro"/>
</dbReference>
<name>A0AAD2D9N8_EUPCR</name>
<dbReference type="AlphaFoldDB" id="A0AAD2D9N8"/>
<sequence>MSLVPYGLSHPLRSGIINLSRKGNEKFGTVVKAGVNAKTVTVEVTNYSYPTSPKSHMTKHRRWKRTRSRIHCHDEYEECSIGDKVIIRGCIKISPIKSFYVKQIVLPIGRNAYYAGRFSKDEVDAVGFNEDLREKYKKEMLIL</sequence>
<dbReference type="Gene3D" id="2.40.50.140">
    <property type="entry name" value="Nucleic acid-binding proteins"/>
    <property type="match status" value="1"/>
</dbReference>